<reference evidence="1 2" key="1">
    <citation type="journal article" date="2016" name="Nat. Commun.">
        <title>Thousands of microbial genomes shed light on interconnected biogeochemical processes in an aquifer system.</title>
        <authorList>
            <person name="Anantharaman K."/>
            <person name="Brown C.T."/>
            <person name="Hug L.A."/>
            <person name="Sharon I."/>
            <person name="Castelle C.J."/>
            <person name="Probst A.J."/>
            <person name="Thomas B.C."/>
            <person name="Singh A."/>
            <person name="Wilkins M.J."/>
            <person name="Karaoz U."/>
            <person name="Brodie E.L."/>
            <person name="Williams K.H."/>
            <person name="Hubbard S.S."/>
            <person name="Banfield J.F."/>
        </authorList>
    </citation>
    <scope>NUCLEOTIDE SEQUENCE [LARGE SCALE GENOMIC DNA]</scope>
</reference>
<name>A0A1G1WET7_9BACT</name>
<dbReference type="Proteomes" id="UP000177588">
    <property type="component" value="Unassembled WGS sequence"/>
</dbReference>
<evidence type="ECO:0008006" key="3">
    <source>
        <dbReference type="Google" id="ProtNLM"/>
    </source>
</evidence>
<dbReference type="EMBL" id="MHCT01000013">
    <property type="protein sequence ID" value="OGY26215.1"/>
    <property type="molecule type" value="Genomic_DNA"/>
</dbReference>
<evidence type="ECO:0000313" key="2">
    <source>
        <dbReference type="Proteomes" id="UP000177588"/>
    </source>
</evidence>
<dbReference type="PIRSF" id="PIRSF006425">
    <property type="entry name" value="UCP006425_WD40"/>
    <property type="match status" value="1"/>
</dbReference>
<dbReference type="Pfam" id="PF09826">
    <property type="entry name" value="Beta_propel"/>
    <property type="match status" value="1"/>
</dbReference>
<dbReference type="AlphaFoldDB" id="A0A1G1WET7"/>
<sequence>MLVLLSAFLILVLYKRPSTVVPITGSTPLPVFKSCSQLANTLEKAAKSGRSYSPGIEFSAPTTRMSAPKEAVPDYSQTNVQVAGVDEADIVKTDGEYIYTLSDKNVVISKAYPPDEAAVVSKIDYDASSNPQEIFVRNDSVLVFGGRYLQTEERKGLGSSVSEMPYYYGGLTFVEIWDISNREKPKLERKIEFEGTYVSSRKIDQYVYFVLNSTPSLQEESEQEDDILPRYRDQKGASLNQKDEQFKPVCGCGQVSYIEPIVQTNYINLIALDMDHPEKEIEREVVLGSAQNLYSSFNNIYLANTYYNWTRPVFLGPASIYPKDEESTYIYKFSLSADKVGYFGQTKVPGTILNQFSMDEYEQNFRIATTKGHVAKGGGTATNNIYILDKNLNQVGAIENIAPGEKIYSARFMGKRGYLVTFKKVDPFFVFDLSDPTNPKILGKLKIPGYSDYLHPYDENHVIGLGKNTVEAEEGDFAWYQGIKIALFDVSDVSSPKEKYKVEIGDRGTDSYALNDHKAFLFSREKSLLVIPVLLAEIDPKIKSDPDYKSNTHGDYVYQGAYVYSLSLNEGFNLKGRVTHYEDDDVFKKSGYYYYGDDLSVKRSLYIDGYLYTVSGEKISINSLDNLSLIKQITF</sequence>
<organism evidence="1 2">
    <name type="scientific">Candidatus Woykebacteria bacterium RBG_16_44_10</name>
    <dbReference type="NCBI Taxonomy" id="1802597"/>
    <lineage>
        <taxon>Bacteria</taxon>
        <taxon>Candidatus Woykeibacteriota</taxon>
    </lineage>
</organism>
<protein>
    <recommendedName>
        <fullName evidence="3">Beta propeller domain-containing protein</fullName>
    </recommendedName>
</protein>
<proteinExistence type="predicted"/>
<evidence type="ECO:0000313" key="1">
    <source>
        <dbReference type="EMBL" id="OGY26215.1"/>
    </source>
</evidence>
<gene>
    <name evidence="1" type="ORF">A2Z24_01470</name>
</gene>
<accession>A0A1G1WET7</accession>
<dbReference type="InterPro" id="IPR019198">
    <property type="entry name" value="Beta_propeller_containing"/>
</dbReference>
<dbReference type="InterPro" id="IPR014441">
    <property type="entry name" value="UCP006425_b-propeller"/>
</dbReference>
<comment type="caution">
    <text evidence="1">The sequence shown here is derived from an EMBL/GenBank/DDBJ whole genome shotgun (WGS) entry which is preliminary data.</text>
</comment>